<organism evidence="1 2">
    <name type="scientific">Clavispora lusitaniae</name>
    <name type="common">Candida lusitaniae</name>
    <dbReference type="NCBI Taxonomy" id="36911"/>
    <lineage>
        <taxon>Eukaryota</taxon>
        <taxon>Fungi</taxon>
        <taxon>Dikarya</taxon>
        <taxon>Ascomycota</taxon>
        <taxon>Saccharomycotina</taxon>
        <taxon>Pichiomycetes</taxon>
        <taxon>Metschnikowiaceae</taxon>
        <taxon>Clavispora</taxon>
    </lineage>
</organism>
<evidence type="ECO:0000313" key="2">
    <source>
        <dbReference type="Proteomes" id="UP000326582"/>
    </source>
</evidence>
<keyword evidence="2" id="KW-1185">Reference proteome</keyword>
<protein>
    <submittedName>
        <fullName evidence="1">Conserved oligomeric Golgi complex subunit</fullName>
    </submittedName>
</protein>
<reference evidence="2" key="1">
    <citation type="journal article" date="2019" name="MBio">
        <title>Comparative genomics for the elucidation of multidrug resistance (MDR) in Candida lusitaniae.</title>
        <authorList>
            <person name="Kannan A."/>
            <person name="Asner S.A."/>
            <person name="Trachsel E."/>
            <person name="Kelly S."/>
            <person name="Parker J."/>
            <person name="Sanglard D."/>
        </authorList>
    </citation>
    <scope>NUCLEOTIDE SEQUENCE [LARGE SCALE GENOMIC DNA]</scope>
    <source>
        <strain evidence="2">P1</strain>
    </source>
</reference>
<evidence type="ECO:0000313" key="1">
    <source>
        <dbReference type="EMBL" id="QFZ29894.1"/>
    </source>
</evidence>
<sequence>MRSAIAEPTSPCIFPYLHCSAAMDYSSEKPESFPFTLSITRDDFSASSDFDPDTFLYTKHRYTPLDSLLQDLTDLSKSLNQDLLDLVNNEHTNFIRLGQSIEGCMELMNNISLDVSKFDTTLTHTLESFLSSSTAAQKVLSHKKRLNLLKNKMKLILLLHDQCTSFDTLLGLDVGDVKADRLVTKLSTLATLFLSVSKIFAILMESVGETEEICVFFDKMVKPKVMTLKLEFKSYLDELLAVCTADTVTYGHLLLQLLHVLRVTGQTSAVLSNIKKRD</sequence>
<dbReference type="EMBL" id="CP038489">
    <property type="protein sequence ID" value="QFZ29894.1"/>
    <property type="molecule type" value="Genomic_DNA"/>
</dbReference>
<dbReference type="Proteomes" id="UP000326582">
    <property type="component" value="Chromosome 6"/>
</dbReference>
<name>A0ACD0WQR1_CLALS</name>
<accession>A0ACD0WQR1</accession>
<proteinExistence type="predicted"/>
<gene>
    <name evidence="1" type="ORF">EJF14_60408</name>
</gene>